<name>A0AAV4REX8_9ARAC</name>
<dbReference type="PANTHER" id="PTHR24373">
    <property type="entry name" value="SLIT RELATED LEUCINE-RICH REPEAT NEURONAL PROTEIN"/>
    <property type="match status" value="1"/>
</dbReference>
<dbReference type="SMART" id="SM00369">
    <property type="entry name" value="LRR_TYP"/>
    <property type="match status" value="3"/>
</dbReference>
<dbReference type="AlphaFoldDB" id="A0AAV4REX8"/>
<sequence length="160" mass="18342">MVDFPALIVSADHAWFIPDTQSGLLGDILIIHKVRVLDYDMGSADSLEWLKLGGNQLTSVPHFALRNLSRLRQLDLRGNLISKLDLHSFDTYGKTLKFIFLQKNCIRTIEEGSLDVLESAEWLYLHSNELRELRYDTFKAIIDNLHVLDLHVRTVNPVKS</sequence>
<dbReference type="InterPro" id="IPR001611">
    <property type="entry name" value="Leu-rich_rpt"/>
</dbReference>
<dbReference type="InterPro" id="IPR050328">
    <property type="entry name" value="Dev_Immune_Receptor"/>
</dbReference>
<proteinExistence type="predicted"/>
<evidence type="ECO:0000313" key="4">
    <source>
        <dbReference type="EMBL" id="GIY20479.1"/>
    </source>
</evidence>
<dbReference type="EMBL" id="BPLQ01006173">
    <property type="protein sequence ID" value="GIY20479.1"/>
    <property type="molecule type" value="Genomic_DNA"/>
</dbReference>
<accession>A0AAV4REX8</accession>
<dbReference type="PROSITE" id="PS51450">
    <property type="entry name" value="LRR"/>
    <property type="match status" value="1"/>
</dbReference>
<gene>
    <name evidence="4" type="primary">AVEN_247949_1</name>
    <name evidence="4" type="ORF">CDAR_293511</name>
</gene>
<evidence type="ECO:0000256" key="2">
    <source>
        <dbReference type="ARBA" id="ARBA00022729"/>
    </source>
</evidence>
<keyword evidence="2" id="KW-0732">Signal</keyword>
<dbReference type="GO" id="GO:0005615">
    <property type="term" value="C:extracellular space"/>
    <property type="evidence" value="ECO:0007669"/>
    <property type="project" value="TreeGrafter"/>
</dbReference>
<dbReference type="Gene3D" id="3.80.10.10">
    <property type="entry name" value="Ribonuclease Inhibitor"/>
    <property type="match status" value="1"/>
</dbReference>
<dbReference type="GO" id="GO:0031012">
    <property type="term" value="C:extracellular matrix"/>
    <property type="evidence" value="ECO:0007669"/>
    <property type="project" value="TreeGrafter"/>
</dbReference>
<protein>
    <submittedName>
        <fullName evidence="4">Uncharacterized protein</fullName>
    </submittedName>
</protein>
<dbReference type="SUPFAM" id="SSF52058">
    <property type="entry name" value="L domain-like"/>
    <property type="match status" value="1"/>
</dbReference>
<evidence type="ECO:0000256" key="1">
    <source>
        <dbReference type="ARBA" id="ARBA00022614"/>
    </source>
</evidence>
<evidence type="ECO:0000313" key="5">
    <source>
        <dbReference type="Proteomes" id="UP001054837"/>
    </source>
</evidence>
<evidence type="ECO:0000256" key="3">
    <source>
        <dbReference type="ARBA" id="ARBA00022737"/>
    </source>
</evidence>
<reference evidence="4 5" key="1">
    <citation type="submission" date="2021-06" db="EMBL/GenBank/DDBJ databases">
        <title>Caerostris darwini draft genome.</title>
        <authorList>
            <person name="Kono N."/>
            <person name="Arakawa K."/>
        </authorList>
    </citation>
    <scope>NUCLEOTIDE SEQUENCE [LARGE SCALE GENOMIC DNA]</scope>
</reference>
<comment type="caution">
    <text evidence="4">The sequence shown here is derived from an EMBL/GenBank/DDBJ whole genome shotgun (WGS) entry which is preliminary data.</text>
</comment>
<dbReference type="Proteomes" id="UP001054837">
    <property type="component" value="Unassembled WGS sequence"/>
</dbReference>
<keyword evidence="1" id="KW-0433">Leucine-rich repeat</keyword>
<dbReference type="InterPro" id="IPR003591">
    <property type="entry name" value="Leu-rich_rpt_typical-subtyp"/>
</dbReference>
<keyword evidence="5" id="KW-1185">Reference proteome</keyword>
<organism evidence="4 5">
    <name type="scientific">Caerostris darwini</name>
    <dbReference type="NCBI Taxonomy" id="1538125"/>
    <lineage>
        <taxon>Eukaryota</taxon>
        <taxon>Metazoa</taxon>
        <taxon>Ecdysozoa</taxon>
        <taxon>Arthropoda</taxon>
        <taxon>Chelicerata</taxon>
        <taxon>Arachnida</taxon>
        <taxon>Araneae</taxon>
        <taxon>Araneomorphae</taxon>
        <taxon>Entelegynae</taxon>
        <taxon>Araneoidea</taxon>
        <taxon>Araneidae</taxon>
        <taxon>Caerostris</taxon>
    </lineage>
</organism>
<dbReference type="InterPro" id="IPR032675">
    <property type="entry name" value="LRR_dom_sf"/>
</dbReference>
<dbReference type="Pfam" id="PF13855">
    <property type="entry name" value="LRR_8"/>
    <property type="match status" value="1"/>
</dbReference>
<keyword evidence="3" id="KW-0677">Repeat</keyword>
<dbReference type="PANTHER" id="PTHR24373:SF370">
    <property type="entry name" value="FISH-LIPS, ISOFORM E"/>
    <property type="match status" value="1"/>
</dbReference>